<comment type="caution">
    <text evidence="2">The sequence shown here is derived from an EMBL/GenBank/DDBJ whole genome shotgun (WGS) entry which is preliminary data.</text>
</comment>
<evidence type="ECO:0000313" key="2">
    <source>
        <dbReference type="EMBL" id="ELZ80800.1"/>
    </source>
</evidence>
<feature type="transmembrane region" description="Helical" evidence="1">
    <location>
        <begin position="150"/>
        <end position="171"/>
    </location>
</feature>
<gene>
    <name evidence="2" type="ORF">C454_10856</name>
</gene>
<keyword evidence="1" id="KW-1133">Transmembrane helix</keyword>
<accession>M0H8J6</accession>
<evidence type="ECO:0000256" key="1">
    <source>
        <dbReference type="SAM" id="Phobius"/>
    </source>
</evidence>
<reference evidence="2 3" key="1">
    <citation type="journal article" date="2014" name="PLoS Genet.">
        <title>Phylogenetically driven sequencing of extremely halophilic archaea reveals strategies for static and dynamic osmo-response.</title>
        <authorList>
            <person name="Becker E.A."/>
            <person name="Seitzer P.M."/>
            <person name="Tritt A."/>
            <person name="Larsen D."/>
            <person name="Krusor M."/>
            <person name="Yao A.I."/>
            <person name="Wu D."/>
            <person name="Madern D."/>
            <person name="Eisen J.A."/>
            <person name="Darling A.E."/>
            <person name="Facciotti M.T."/>
        </authorList>
    </citation>
    <scope>NUCLEOTIDE SEQUENCE [LARGE SCALE GENOMIC DNA]</scope>
    <source>
        <strain evidence="3">ATCC 33959 / DSM 4427 / JCM 8863 / NBRC 102184 / NCIMB 2188 / Ma 2.38</strain>
    </source>
</reference>
<feature type="transmembrane region" description="Helical" evidence="1">
    <location>
        <begin position="116"/>
        <end position="138"/>
    </location>
</feature>
<keyword evidence="3" id="KW-1185">Reference proteome</keyword>
<dbReference type="AlphaFoldDB" id="M0H8J6"/>
<sequence>MVENIFVSMSIVFLIVIELSGMAKSTDIQAIANNNQEQLLSVIPNLGRFTIIHCLNVLFLVMGYLLVFPEFLSTDSQALSLLLILTIALLLVLPILEIEDYDRFFREPQVADSLAIHAIMSVSLTILIPILLVFTVGLTEIGIVSMGSNIISILFQLLLVATVVFGTLKFLSDLRSELRESEKQDQPQIAS</sequence>
<keyword evidence="1" id="KW-0812">Transmembrane</keyword>
<feature type="transmembrane region" description="Helical" evidence="1">
    <location>
        <begin position="49"/>
        <end position="67"/>
    </location>
</feature>
<feature type="transmembrane region" description="Helical" evidence="1">
    <location>
        <begin position="79"/>
        <end position="96"/>
    </location>
</feature>
<evidence type="ECO:0000313" key="3">
    <source>
        <dbReference type="Proteomes" id="UP000011571"/>
    </source>
</evidence>
<proteinExistence type="predicted"/>
<name>M0H8J6_HALGM</name>
<organism evidence="2 3">
    <name type="scientific">Haloferax gibbonsii (strain ATCC 33959 / DSM 4427 / JCM 8863 / NBRC 102184 / NCIMB 2188 / Ma 2.38)</name>
    <dbReference type="NCBI Taxonomy" id="1227459"/>
    <lineage>
        <taxon>Archaea</taxon>
        <taxon>Methanobacteriati</taxon>
        <taxon>Methanobacteriota</taxon>
        <taxon>Stenosarchaea group</taxon>
        <taxon>Halobacteria</taxon>
        <taxon>Halobacteriales</taxon>
        <taxon>Haloferacaceae</taxon>
        <taxon>Haloferax</taxon>
    </lineage>
</organism>
<dbReference type="EMBL" id="AOLJ01000015">
    <property type="protein sequence ID" value="ELZ80800.1"/>
    <property type="molecule type" value="Genomic_DNA"/>
</dbReference>
<protein>
    <submittedName>
        <fullName evidence="2">Uncharacterized protein</fullName>
    </submittedName>
</protein>
<keyword evidence="1" id="KW-0472">Membrane</keyword>
<dbReference type="Proteomes" id="UP000011571">
    <property type="component" value="Unassembled WGS sequence"/>
</dbReference>
<dbReference type="RefSeq" id="WP_004975442.1">
    <property type="nucleotide sequence ID" value="NZ_AOLJ01000015.1"/>
</dbReference>